<dbReference type="InterPro" id="IPR004401">
    <property type="entry name" value="YbaB/EbfC"/>
</dbReference>
<dbReference type="InterPro" id="IPR036894">
    <property type="entry name" value="YbaB-like_sf"/>
</dbReference>
<accession>A0A7I7Q7U3</accession>
<proteinExistence type="predicted"/>
<evidence type="ECO:0000313" key="1">
    <source>
        <dbReference type="EMBL" id="BBY22388.1"/>
    </source>
</evidence>
<sequence length="117" mass="12829">MTGGLANSLIARIEKQRDLIQTMDEHCRSMTVRVTSRCTSVTVEVDGLGAMTGLWLRDSAYHNGSEPLARLIVETVRAAAAAVADRQAYLVREFAQRLAALRQAPLVRRDGTTFAPD</sequence>
<evidence type="ECO:0000313" key="2">
    <source>
        <dbReference type="Proteomes" id="UP000467130"/>
    </source>
</evidence>
<dbReference type="GO" id="GO:0003677">
    <property type="term" value="F:DNA binding"/>
    <property type="evidence" value="ECO:0007669"/>
    <property type="project" value="InterPro"/>
</dbReference>
<dbReference type="KEGG" id="msto:MSTO_25930"/>
<dbReference type="RefSeq" id="WP_232073686.1">
    <property type="nucleotide sequence ID" value="NZ_AP022587.1"/>
</dbReference>
<organism evidence="1 2">
    <name type="scientific">Mycobacterium stomatepiae</name>
    <dbReference type="NCBI Taxonomy" id="470076"/>
    <lineage>
        <taxon>Bacteria</taxon>
        <taxon>Bacillati</taxon>
        <taxon>Actinomycetota</taxon>
        <taxon>Actinomycetes</taxon>
        <taxon>Mycobacteriales</taxon>
        <taxon>Mycobacteriaceae</taxon>
        <taxon>Mycobacterium</taxon>
        <taxon>Mycobacterium simiae complex</taxon>
    </lineage>
</organism>
<evidence type="ECO:0008006" key="3">
    <source>
        <dbReference type="Google" id="ProtNLM"/>
    </source>
</evidence>
<reference evidence="1 2" key="1">
    <citation type="journal article" date="2019" name="Emerg. Microbes Infect.">
        <title>Comprehensive subspecies identification of 175 nontuberculous mycobacteria species based on 7547 genomic profiles.</title>
        <authorList>
            <person name="Matsumoto Y."/>
            <person name="Kinjo T."/>
            <person name="Motooka D."/>
            <person name="Nabeya D."/>
            <person name="Jung N."/>
            <person name="Uechi K."/>
            <person name="Horii T."/>
            <person name="Iida T."/>
            <person name="Fujita J."/>
            <person name="Nakamura S."/>
        </authorList>
    </citation>
    <scope>NUCLEOTIDE SEQUENCE [LARGE SCALE GENOMIC DNA]</scope>
    <source>
        <strain evidence="1 2">JCM 17783</strain>
    </source>
</reference>
<dbReference type="Proteomes" id="UP000467130">
    <property type="component" value="Chromosome"/>
</dbReference>
<gene>
    <name evidence="1" type="ORF">MSTO_25930</name>
</gene>
<dbReference type="AlphaFoldDB" id="A0A7I7Q7U3"/>
<dbReference type="SUPFAM" id="SSF82607">
    <property type="entry name" value="YbaB-like"/>
    <property type="match status" value="1"/>
</dbReference>
<name>A0A7I7Q7U3_9MYCO</name>
<dbReference type="Pfam" id="PF02575">
    <property type="entry name" value="YbaB_DNA_bd"/>
    <property type="match status" value="1"/>
</dbReference>
<protein>
    <recommendedName>
        <fullName evidence="3">DNA-binding protein</fullName>
    </recommendedName>
</protein>
<keyword evidence="2" id="KW-1185">Reference proteome</keyword>
<dbReference type="EMBL" id="AP022587">
    <property type="protein sequence ID" value="BBY22388.1"/>
    <property type="molecule type" value="Genomic_DNA"/>
</dbReference>
<dbReference type="Gene3D" id="3.30.1310.10">
    <property type="entry name" value="Nucleoid-associated protein YbaB-like domain"/>
    <property type="match status" value="1"/>
</dbReference>